<dbReference type="SUPFAM" id="SSF103088">
    <property type="entry name" value="OmpA-like"/>
    <property type="match status" value="1"/>
</dbReference>
<feature type="signal peptide" evidence="6">
    <location>
        <begin position="1"/>
        <end position="23"/>
    </location>
</feature>
<dbReference type="CDD" id="cd07185">
    <property type="entry name" value="OmpA_C-like"/>
    <property type="match status" value="1"/>
</dbReference>
<evidence type="ECO:0000313" key="8">
    <source>
        <dbReference type="EMBL" id="NCD69965.1"/>
    </source>
</evidence>
<feature type="compositionally biased region" description="Basic and acidic residues" evidence="5">
    <location>
        <begin position="146"/>
        <end position="160"/>
    </location>
</feature>
<dbReference type="InterPro" id="IPR006665">
    <property type="entry name" value="OmpA-like"/>
</dbReference>
<dbReference type="InterPro" id="IPR036737">
    <property type="entry name" value="OmpA-like_sf"/>
</dbReference>
<evidence type="ECO:0000256" key="6">
    <source>
        <dbReference type="SAM" id="SignalP"/>
    </source>
</evidence>
<dbReference type="PANTHER" id="PTHR30329:SF21">
    <property type="entry name" value="LIPOPROTEIN YIAD-RELATED"/>
    <property type="match status" value="1"/>
</dbReference>
<reference evidence="8" key="2">
    <citation type="submission" date="2020-10" db="EMBL/GenBank/DDBJ databases">
        <title>Mucilaginibacter sp. nov., isolated from soil.</title>
        <authorList>
            <person name="Jeon C.O."/>
        </authorList>
    </citation>
    <scope>NUCLEOTIDE SEQUENCE</scope>
    <source>
        <strain evidence="8">R11</strain>
    </source>
</reference>
<dbReference type="Gene3D" id="3.30.1330.60">
    <property type="entry name" value="OmpA-like domain"/>
    <property type="match status" value="1"/>
</dbReference>
<keyword evidence="3" id="KW-0998">Cell outer membrane</keyword>
<keyword evidence="9" id="KW-1185">Reference proteome</keyword>
<feature type="region of interest" description="Disordered" evidence="5">
    <location>
        <begin position="137"/>
        <end position="160"/>
    </location>
</feature>
<dbReference type="AlphaFoldDB" id="A0A965ZFY7"/>
<dbReference type="EMBL" id="WWEO01000042">
    <property type="protein sequence ID" value="NCD69965.1"/>
    <property type="molecule type" value="Genomic_DNA"/>
</dbReference>
<comment type="subcellular location">
    <subcellularLocation>
        <location evidence="1">Cell outer membrane</location>
    </subcellularLocation>
</comment>
<dbReference type="PANTHER" id="PTHR30329">
    <property type="entry name" value="STATOR ELEMENT OF FLAGELLAR MOTOR COMPLEX"/>
    <property type="match status" value="1"/>
</dbReference>
<name>A0A965ZFY7_9SPHI</name>
<dbReference type="PROSITE" id="PS51123">
    <property type="entry name" value="OMPA_2"/>
    <property type="match status" value="1"/>
</dbReference>
<evidence type="ECO:0000256" key="5">
    <source>
        <dbReference type="SAM" id="MobiDB-lite"/>
    </source>
</evidence>
<evidence type="ECO:0000259" key="7">
    <source>
        <dbReference type="PROSITE" id="PS51123"/>
    </source>
</evidence>
<evidence type="ECO:0000256" key="1">
    <source>
        <dbReference type="ARBA" id="ARBA00004442"/>
    </source>
</evidence>
<evidence type="ECO:0000256" key="2">
    <source>
        <dbReference type="ARBA" id="ARBA00023136"/>
    </source>
</evidence>
<dbReference type="PRINTS" id="PR01021">
    <property type="entry name" value="OMPADOMAIN"/>
</dbReference>
<sequence>MKSIAKKVGLLVIAACTVTIGYAAKVVTGASASKSNKSNLSAARKSVASKKNLGFGNIEFDFNKSSIKKSYYAELDKVVSALQENKSAVKVSGHADNVGAYVYNWNLSKARAQAVKDYLTEKGYDQSKIAATEFGDTKPIASNKTPEGRQKNRRVELEFY</sequence>
<evidence type="ECO:0000256" key="3">
    <source>
        <dbReference type="ARBA" id="ARBA00023237"/>
    </source>
</evidence>
<keyword evidence="2 4" id="KW-0472">Membrane</keyword>
<comment type="caution">
    <text evidence="8">The sequence shown here is derived from an EMBL/GenBank/DDBJ whole genome shotgun (WGS) entry which is preliminary data.</text>
</comment>
<evidence type="ECO:0000256" key="4">
    <source>
        <dbReference type="PROSITE-ProRule" id="PRU00473"/>
    </source>
</evidence>
<dbReference type="RefSeq" id="WP_166585935.1">
    <property type="nucleotide sequence ID" value="NZ_WWEO01000042.1"/>
</dbReference>
<keyword evidence="6" id="KW-0732">Signal</keyword>
<proteinExistence type="predicted"/>
<accession>A0A965ZFY7</accession>
<dbReference type="Proteomes" id="UP000638732">
    <property type="component" value="Unassembled WGS sequence"/>
</dbReference>
<dbReference type="Pfam" id="PF00691">
    <property type="entry name" value="OmpA"/>
    <property type="match status" value="1"/>
</dbReference>
<dbReference type="PRINTS" id="PR01023">
    <property type="entry name" value="NAFLGMOTY"/>
</dbReference>
<dbReference type="InterPro" id="IPR006664">
    <property type="entry name" value="OMP_bac"/>
</dbReference>
<feature type="chain" id="PRO_5037880807" evidence="6">
    <location>
        <begin position="24"/>
        <end position="160"/>
    </location>
</feature>
<feature type="domain" description="OmpA-like" evidence="7">
    <location>
        <begin position="47"/>
        <end position="160"/>
    </location>
</feature>
<dbReference type="GO" id="GO:0009279">
    <property type="term" value="C:cell outer membrane"/>
    <property type="evidence" value="ECO:0007669"/>
    <property type="project" value="UniProtKB-SubCell"/>
</dbReference>
<gene>
    <name evidence="8" type="ORF">GSY63_11405</name>
</gene>
<organism evidence="8 9">
    <name type="scientific">Mucilaginibacter agri</name>
    <dbReference type="NCBI Taxonomy" id="2695265"/>
    <lineage>
        <taxon>Bacteria</taxon>
        <taxon>Pseudomonadati</taxon>
        <taxon>Bacteroidota</taxon>
        <taxon>Sphingobacteriia</taxon>
        <taxon>Sphingobacteriales</taxon>
        <taxon>Sphingobacteriaceae</taxon>
        <taxon>Mucilaginibacter</taxon>
    </lineage>
</organism>
<evidence type="ECO:0000313" key="9">
    <source>
        <dbReference type="Proteomes" id="UP000638732"/>
    </source>
</evidence>
<dbReference type="InterPro" id="IPR050330">
    <property type="entry name" value="Bact_OuterMem_StrucFunc"/>
</dbReference>
<reference evidence="8" key="1">
    <citation type="submission" date="2020-01" db="EMBL/GenBank/DDBJ databases">
        <authorList>
            <person name="Seo Y.L."/>
        </authorList>
    </citation>
    <scope>NUCLEOTIDE SEQUENCE</scope>
    <source>
        <strain evidence="8">R11</strain>
    </source>
</reference>
<protein>
    <submittedName>
        <fullName evidence="8">OmpA family protein</fullName>
    </submittedName>
</protein>